<proteinExistence type="predicted"/>
<gene>
    <name evidence="2" type="ORF">JG688_00016526</name>
</gene>
<protein>
    <submittedName>
        <fullName evidence="2">Uncharacterized protein</fullName>
    </submittedName>
</protein>
<dbReference type="EMBL" id="JAENGY010002090">
    <property type="protein sequence ID" value="KAG6945497.1"/>
    <property type="molecule type" value="Genomic_DNA"/>
</dbReference>
<dbReference type="AlphaFoldDB" id="A0A8J5LW57"/>
<feature type="region of interest" description="Disordered" evidence="1">
    <location>
        <begin position="173"/>
        <end position="249"/>
    </location>
</feature>
<organism evidence="2 3">
    <name type="scientific">Phytophthora aleatoria</name>
    <dbReference type="NCBI Taxonomy" id="2496075"/>
    <lineage>
        <taxon>Eukaryota</taxon>
        <taxon>Sar</taxon>
        <taxon>Stramenopiles</taxon>
        <taxon>Oomycota</taxon>
        <taxon>Peronosporomycetes</taxon>
        <taxon>Peronosporales</taxon>
        <taxon>Peronosporaceae</taxon>
        <taxon>Phytophthora</taxon>
    </lineage>
</organism>
<keyword evidence="3" id="KW-1185">Reference proteome</keyword>
<evidence type="ECO:0000256" key="1">
    <source>
        <dbReference type="SAM" id="MobiDB-lite"/>
    </source>
</evidence>
<comment type="caution">
    <text evidence="2">The sequence shown here is derived from an EMBL/GenBank/DDBJ whole genome shotgun (WGS) entry which is preliminary data.</text>
</comment>
<accession>A0A8J5LW57</accession>
<feature type="compositionally biased region" description="Basic residues" evidence="1">
    <location>
        <begin position="227"/>
        <end position="237"/>
    </location>
</feature>
<evidence type="ECO:0000313" key="3">
    <source>
        <dbReference type="Proteomes" id="UP000709295"/>
    </source>
</evidence>
<reference evidence="2" key="1">
    <citation type="submission" date="2021-01" db="EMBL/GenBank/DDBJ databases">
        <title>Phytophthora aleatoria, a newly-described species from Pinus radiata is distinct from Phytophthora cactorum isolates based on comparative genomics.</title>
        <authorList>
            <person name="Mcdougal R."/>
            <person name="Panda P."/>
            <person name="Williams N."/>
            <person name="Studholme D.J."/>
        </authorList>
    </citation>
    <scope>NUCLEOTIDE SEQUENCE</scope>
    <source>
        <strain evidence="2">NZFS 4037</strain>
    </source>
</reference>
<dbReference type="Proteomes" id="UP000709295">
    <property type="component" value="Unassembled WGS sequence"/>
</dbReference>
<name>A0A8J5LW57_9STRA</name>
<evidence type="ECO:0000313" key="2">
    <source>
        <dbReference type="EMBL" id="KAG6945497.1"/>
    </source>
</evidence>
<sequence>MLPCQSGFEPILNHLQSLSRADFYKALEKWEGLLDKSVEPTGTATNTSDKDTCIEEENYDVDLTDYDDTVRMMEDMEAMQNSVEEEEGFPPTQPTATTSSQTLLNPITSSVPATLSASATLTINGSADTIPEHINEAAVTAADMPLTAFAPSTYSEFEDVTLSQVSLGNIDLSESSQRTIEKSNASEPEQENKPTPCQPECVRSESVFESTAGKKKRGVDLNIPHPRQGKTRKKLRQKWSAVAAKPRYV</sequence>
<feature type="compositionally biased region" description="Polar residues" evidence="1">
    <location>
        <begin position="173"/>
        <end position="187"/>
    </location>
</feature>